<dbReference type="InterPro" id="IPR000644">
    <property type="entry name" value="CBS_dom"/>
</dbReference>
<comment type="similarity">
    <text evidence="2">Belongs to the UPF0053 family.</text>
</comment>
<gene>
    <name evidence="13" type="ORF">NITHO_3630003</name>
</gene>
<evidence type="ECO:0000256" key="5">
    <source>
        <dbReference type="ARBA" id="ARBA00022737"/>
    </source>
</evidence>
<feature type="domain" description="CBS" evidence="12">
    <location>
        <begin position="272"/>
        <end position="329"/>
    </location>
</feature>
<evidence type="ECO:0000313" key="14">
    <source>
        <dbReference type="Proteomes" id="UP000004221"/>
    </source>
</evidence>
<dbReference type="InterPro" id="IPR036318">
    <property type="entry name" value="FAD-bd_PCMH-like_sf"/>
</dbReference>
<dbReference type="CDD" id="cd04590">
    <property type="entry name" value="CBS_pair_CorC_HlyC_assoc"/>
    <property type="match status" value="1"/>
</dbReference>
<dbReference type="InterPro" id="IPR016169">
    <property type="entry name" value="FAD-bd_PCMH_sub2"/>
</dbReference>
<dbReference type="GO" id="GO:0005886">
    <property type="term" value="C:plasma membrane"/>
    <property type="evidence" value="ECO:0007669"/>
    <property type="project" value="UniProtKB-SubCell"/>
</dbReference>
<dbReference type="FunFam" id="3.10.580.10:FF:000002">
    <property type="entry name" value="Magnesium/cobalt efflux protein CorC"/>
    <property type="match status" value="1"/>
</dbReference>
<keyword evidence="3" id="KW-1003">Cell membrane</keyword>
<evidence type="ECO:0000256" key="10">
    <source>
        <dbReference type="SAM" id="MobiDB-lite"/>
    </source>
</evidence>
<feature type="transmembrane region" description="Helical" evidence="11">
    <location>
        <begin position="90"/>
        <end position="110"/>
    </location>
</feature>
<evidence type="ECO:0000256" key="9">
    <source>
        <dbReference type="PROSITE-ProRule" id="PRU00703"/>
    </source>
</evidence>
<feature type="transmembrane region" description="Helical" evidence="11">
    <location>
        <begin position="6"/>
        <end position="29"/>
    </location>
</feature>
<dbReference type="Pfam" id="PF03471">
    <property type="entry name" value="CorC_HlyC"/>
    <property type="match status" value="1"/>
</dbReference>
<dbReference type="InterPro" id="IPR002550">
    <property type="entry name" value="CNNM"/>
</dbReference>
<keyword evidence="14" id="KW-1185">Reference proteome</keyword>
<dbReference type="InterPro" id="IPR046342">
    <property type="entry name" value="CBS_dom_sf"/>
</dbReference>
<feature type="transmembrane region" description="Helical" evidence="11">
    <location>
        <begin position="65"/>
        <end position="84"/>
    </location>
</feature>
<dbReference type="PANTHER" id="PTHR22777:SF32">
    <property type="entry name" value="UPF0053 INNER MEMBRANE PROTEIN YFJD"/>
    <property type="match status" value="1"/>
</dbReference>
<dbReference type="EMBL" id="CAGS01000294">
    <property type="protein sequence ID" value="CCF84597.1"/>
    <property type="molecule type" value="Genomic_DNA"/>
</dbReference>
<dbReference type="Pfam" id="PF00571">
    <property type="entry name" value="CBS"/>
    <property type="match status" value="2"/>
</dbReference>
<protein>
    <recommendedName>
        <fullName evidence="12">CBS domain-containing protein</fullName>
    </recommendedName>
</protein>
<dbReference type="OrthoDB" id="9798188at2"/>
<feature type="domain" description="CBS" evidence="12">
    <location>
        <begin position="207"/>
        <end position="267"/>
    </location>
</feature>
<proteinExistence type="inferred from homology"/>
<dbReference type="InterPro" id="IPR044751">
    <property type="entry name" value="Ion_transp-like_CBS"/>
</dbReference>
<dbReference type="SMART" id="SM01091">
    <property type="entry name" value="CorC_HlyC"/>
    <property type="match status" value="1"/>
</dbReference>
<comment type="subcellular location">
    <subcellularLocation>
        <location evidence="1">Cell membrane</location>
        <topology evidence="1">Multi-pass membrane protein</topology>
    </subcellularLocation>
</comment>
<evidence type="ECO:0000313" key="13">
    <source>
        <dbReference type="EMBL" id="CCF84597.1"/>
    </source>
</evidence>
<evidence type="ECO:0000256" key="11">
    <source>
        <dbReference type="SAM" id="Phobius"/>
    </source>
</evidence>
<keyword evidence="7 9" id="KW-0129">CBS domain</keyword>
<evidence type="ECO:0000256" key="8">
    <source>
        <dbReference type="ARBA" id="ARBA00023136"/>
    </source>
</evidence>
<evidence type="ECO:0000256" key="3">
    <source>
        <dbReference type="ARBA" id="ARBA00022475"/>
    </source>
</evidence>
<comment type="caution">
    <text evidence="13">The sequence shown here is derived from an EMBL/GenBank/DDBJ whole genome shotgun (WGS) entry which is preliminary data.</text>
</comment>
<dbReference type="SMART" id="SM00116">
    <property type="entry name" value="CBS"/>
    <property type="match status" value="2"/>
</dbReference>
<name>I4EIT5_9BACT</name>
<accession>I4EIT5</accession>
<evidence type="ECO:0000259" key="12">
    <source>
        <dbReference type="PROSITE" id="PS51371"/>
    </source>
</evidence>
<evidence type="ECO:0000256" key="7">
    <source>
        <dbReference type="ARBA" id="ARBA00023122"/>
    </source>
</evidence>
<keyword evidence="4 11" id="KW-0812">Transmembrane</keyword>
<dbReference type="PROSITE" id="PS51371">
    <property type="entry name" value="CBS"/>
    <property type="match status" value="2"/>
</dbReference>
<dbReference type="SUPFAM" id="SSF56176">
    <property type="entry name" value="FAD-binding/transporter-associated domain-like"/>
    <property type="match status" value="1"/>
</dbReference>
<keyword evidence="8 11" id="KW-0472">Membrane</keyword>
<dbReference type="GO" id="GO:0050660">
    <property type="term" value="F:flavin adenine dinucleotide binding"/>
    <property type="evidence" value="ECO:0007669"/>
    <property type="project" value="InterPro"/>
</dbReference>
<evidence type="ECO:0000256" key="1">
    <source>
        <dbReference type="ARBA" id="ARBA00004651"/>
    </source>
</evidence>
<evidence type="ECO:0000256" key="6">
    <source>
        <dbReference type="ARBA" id="ARBA00022989"/>
    </source>
</evidence>
<dbReference type="Gene3D" id="3.10.580.10">
    <property type="entry name" value="CBS-domain"/>
    <property type="match status" value="1"/>
</dbReference>
<feature type="region of interest" description="Disordered" evidence="10">
    <location>
        <begin position="160"/>
        <end position="179"/>
    </location>
</feature>
<keyword evidence="5" id="KW-0677">Repeat</keyword>
<dbReference type="PANTHER" id="PTHR22777">
    <property type="entry name" value="HEMOLYSIN-RELATED"/>
    <property type="match status" value="1"/>
</dbReference>
<dbReference type="Gene3D" id="3.30.465.10">
    <property type="match status" value="1"/>
</dbReference>
<dbReference type="AlphaFoldDB" id="I4EIT5"/>
<organism evidence="13 14">
    <name type="scientific">Nitrolancea hollandica Lb</name>
    <dbReference type="NCBI Taxonomy" id="1129897"/>
    <lineage>
        <taxon>Bacteria</taxon>
        <taxon>Pseudomonadati</taxon>
        <taxon>Thermomicrobiota</taxon>
        <taxon>Thermomicrobia</taxon>
        <taxon>Sphaerobacterales</taxon>
        <taxon>Sphaerobacterineae</taxon>
        <taxon>Sphaerobacteraceae</taxon>
        <taxon>Nitrolancea</taxon>
    </lineage>
</organism>
<reference evidence="13 14" key="1">
    <citation type="journal article" date="2012" name="ISME J.">
        <title>Nitrification expanded: discovery, physiology and genomics of a nitrite-oxidizing bacterium from the phylum Chloroflexi.</title>
        <authorList>
            <person name="Sorokin D.Y."/>
            <person name="Lucker S."/>
            <person name="Vejmelkova D."/>
            <person name="Kostrikina N.A."/>
            <person name="Kleerebezem R."/>
            <person name="Rijpstra W.I."/>
            <person name="Damste J.S."/>
            <person name="Le Paslier D."/>
            <person name="Muyzer G."/>
            <person name="Wagner M."/>
            <person name="van Loosdrecht M.C."/>
            <person name="Daims H."/>
        </authorList>
    </citation>
    <scope>NUCLEOTIDE SEQUENCE [LARGE SCALE GENOMIC DNA]</scope>
    <source>
        <strain evidence="14">none</strain>
    </source>
</reference>
<evidence type="ECO:0000256" key="4">
    <source>
        <dbReference type="ARBA" id="ARBA00022692"/>
    </source>
</evidence>
<keyword evidence="6 11" id="KW-1133">Transmembrane helix</keyword>
<dbReference type="InterPro" id="IPR005170">
    <property type="entry name" value="Transptr-assoc_dom"/>
</dbReference>
<sequence>MSTDSWLAIAVAVIAFLIFGLAAFVELSLATVNRLTLRELIEERAGPHHVQSLIDRPQVVRSTMLLVELISTVVMAIALTAVLRPMVPGYGPWVAFAGAAVAIMIARGIARAVASTEHDTDSPTIKRIARPLAWLATPAVKTTDLMTAILAPLFRRANGNGEAGTANGEERERTEESQAEALDIEEDEQEMISGILRLEEATAREIMVPRMDIIAVPIGASVNDVVDIIRVAGHSRIPVFRETIDAIVGMVYAKDLLRFVREETGPVKLIDLLRPAYFVPESKRVDELLKDLQQEKVHLAIVVDEYGGTAGLVTIEDILEEIVGEIQDEYDREVPMVERVGAEEVLVDGRISLDEIGEIFETEFADRESGTIGGFVQRTLGRIPKAGESVEANGLLIEVRAVEHHRIRKLRVVRMPEPEPDDAERQAGAA</sequence>
<dbReference type="Pfam" id="PF01595">
    <property type="entry name" value="CNNM"/>
    <property type="match status" value="1"/>
</dbReference>
<evidence type="ECO:0000256" key="2">
    <source>
        <dbReference type="ARBA" id="ARBA00006337"/>
    </source>
</evidence>
<dbReference type="RefSeq" id="WP_008478862.1">
    <property type="nucleotide sequence ID" value="NZ_CAGS01000294.1"/>
</dbReference>
<dbReference type="SUPFAM" id="SSF54631">
    <property type="entry name" value="CBS-domain pair"/>
    <property type="match status" value="1"/>
</dbReference>
<dbReference type="Proteomes" id="UP000004221">
    <property type="component" value="Unassembled WGS sequence"/>
</dbReference>